<organism evidence="2 3">
    <name type="scientific">Achromobacter kerstersii</name>
    <dbReference type="NCBI Taxonomy" id="1353890"/>
    <lineage>
        <taxon>Bacteria</taxon>
        <taxon>Pseudomonadati</taxon>
        <taxon>Pseudomonadota</taxon>
        <taxon>Betaproteobacteria</taxon>
        <taxon>Burkholderiales</taxon>
        <taxon>Alcaligenaceae</taxon>
        <taxon>Achromobacter</taxon>
    </lineage>
</organism>
<reference evidence="2 3" key="1">
    <citation type="submission" date="2020-04" db="EMBL/GenBank/DDBJ databases">
        <authorList>
            <person name="De Canck E."/>
        </authorList>
    </citation>
    <scope>NUCLEOTIDE SEQUENCE [LARGE SCALE GENOMIC DNA]</scope>
    <source>
        <strain evidence="2 3">LMG 3441</strain>
    </source>
</reference>
<feature type="domain" description="IraD/Gp25-like" evidence="1">
    <location>
        <begin position="36"/>
        <end position="117"/>
    </location>
</feature>
<dbReference type="Proteomes" id="UP000494269">
    <property type="component" value="Unassembled WGS sequence"/>
</dbReference>
<dbReference type="Pfam" id="PF04965">
    <property type="entry name" value="GPW_gp25"/>
    <property type="match status" value="1"/>
</dbReference>
<name>A0A6S6ZMP0_9BURK</name>
<dbReference type="EMBL" id="CADIJQ010000001">
    <property type="protein sequence ID" value="CAB3683863.1"/>
    <property type="molecule type" value="Genomic_DNA"/>
</dbReference>
<dbReference type="Gene3D" id="3.10.450.40">
    <property type="match status" value="1"/>
</dbReference>
<evidence type="ECO:0000313" key="3">
    <source>
        <dbReference type="Proteomes" id="UP000494269"/>
    </source>
</evidence>
<dbReference type="RefSeq" id="WP_054424854.1">
    <property type="nucleotide sequence ID" value="NZ_CADIJQ010000001.1"/>
</dbReference>
<gene>
    <name evidence="2" type="ORF">LMG3441_01746</name>
</gene>
<keyword evidence="3" id="KW-1185">Reference proteome</keyword>
<sequence length="142" mass="16019">MPRSRGQGSLFERLVPDALPRRSRSRQELAAERVLAIKRHLERILNSRRGCSMSSPGLGLQDFNDASMGSADLLLQVSQDIRASVAAYEPRVKVMSVRSRPDPAQPLSLNFRLDCLVPIFNKEEQVEIDLVIHHQDGYTRIV</sequence>
<dbReference type="PANTHER" id="PTHR35565">
    <property type="entry name" value="CYTOPLASMIC PROTEIN-RELATED"/>
    <property type="match status" value="1"/>
</dbReference>
<evidence type="ECO:0000259" key="1">
    <source>
        <dbReference type="Pfam" id="PF04965"/>
    </source>
</evidence>
<dbReference type="InterPro" id="IPR010269">
    <property type="entry name" value="T6SS_TssC-like"/>
</dbReference>
<dbReference type="SUPFAM" id="SSF160719">
    <property type="entry name" value="gpW/gp25-like"/>
    <property type="match status" value="1"/>
</dbReference>
<protein>
    <recommendedName>
        <fullName evidence="1">IraD/Gp25-like domain-containing protein</fullName>
    </recommendedName>
</protein>
<dbReference type="AlphaFoldDB" id="A0A6S6ZMP0"/>
<dbReference type="NCBIfam" id="TIGR03357">
    <property type="entry name" value="VI_zyme"/>
    <property type="match status" value="1"/>
</dbReference>
<accession>A0A6S6ZMP0</accession>
<evidence type="ECO:0000313" key="2">
    <source>
        <dbReference type="EMBL" id="CAB3683863.1"/>
    </source>
</evidence>
<dbReference type="PANTHER" id="PTHR35565:SF1">
    <property type="entry name" value="TYPE VI SECRETION SYSTEM CONTRACTILE SHEATH LARGE SUBUNIT"/>
    <property type="match status" value="1"/>
</dbReference>
<dbReference type="InterPro" id="IPR017737">
    <property type="entry name" value="TssE1-like"/>
</dbReference>
<proteinExistence type="predicted"/>
<dbReference type="InterPro" id="IPR007048">
    <property type="entry name" value="IraD/Gp25-like"/>
</dbReference>